<feature type="domain" description="O-antigen ligase-related" evidence="6">
    <location>
        <begin position="225"/>
        <end position="369"/>
    </location>
</feature>
<keyword evidence="8" id="KW-0436">Ligase</keyword>
<evidence type="ECO:0000256" key="2">
    <source>
        <dbReference type="ARBA" id="ARBA00022692"/>
    </source>
</evidence>
<dbReference type="GO" id="GO:0016874">
    <property type="term" value="F:ligase activity"/>
    <property type="evidence" value="ECO:0007669"/>
    <property type="project" value="UniProtKB-KW"/>
</dbReference>
<keyword evidence="10" id="KW-1185">Reference proteome</keyword>
<reference evidence="7 10" key="2">
    <citation type="submission" date="2020-08" db="EMBL/GenBank/DDBJ databases">
        <title>Genomic Encyclopedia of Type Strains, Phase III (KMG-III): the genomes of soil and plant-associated and newly described type strains.</title>
        <authorList>
            <person name="Whitman W."/>
        </authorList>
    </citation>
    <scope>NUCLEOTIDE SEQUENCE [LARGE SCALE GENOMIC DNA]</scope>
    <source>
        <strain evidence="7 10">CECT 4113</strain>
    </source>
</reference>
<protein>
    <submittedName>
        <fullName evidence="7 8">O-antigen ligase</fullName>
    </submittedName>
</protein>
<dbReference type="InterPro" id="IPR007016">
    <property type="entry name" value="O-antigen_ligase-rel_domated"/>
</dbReference>
<dbReference type="GO" id="GO:0016020">
    <property type="term" value="C:membrane"/>
    <property type="evidence" value="ECO:0007669"/>
    <property type="project" value="UniProtKB-SubCell"/>
</dbReference>
<feature type="transmembrane region" description="Helical" evidence="5">
    <location>
        <begin position="99"/>
        <end position="116"/>
    </location>
</feature>
<feature type="transmembrane region" description="Helical" evidence="5">
    <location>
        <begin position="194"/>
        <end position="211"/>
    </location>
</feature>
<proteinExistence type="predicted"/>
<evidence type="ECO:0000256" key="1">
    <source>
        <dbReference type="ARBA" id="ARBA00004141"/>
    </source>
</evidence>
<dbReference type="PANTHER" id="PTHR37422:SF17">
    <property type="entry name" value="O-ANTIGEN LIGASE"/>
    <property type="match status" value="1"/>
</dbReference>
<accession>A0A3R9BQK9</accession>
<dbReference type="Proteomes" id="UP000277279">
    <property type="component" value="Unassembled WGS sequence"/>
</dbReference>
<evidence type="ECO:0000313" key="9">
    <source>
        <dbReference type="Proteomes" id="UP000277279"/>
    </source>
</evidence>
<dbReference type="Pfam" id="PF04932">
    <property type="entry name" value="Wzy_C"/>
    <property type="match status" value="1"/>
</dbReference>
<dbReference type="Proteomes" id="UP000518315">
    <property type="component" value="Unassembled WGS sequence"/>
</dbReference>
<feature type="transmembrane region" description="Helical" evidence="5">
    <location>
        <begin position="32"/>
        <end position="55"/>
    </location>
</feature>
<feature type="transmembrane region" description="Helical" evidence="5">
    <location>
        <begin position="398"/>
        <end position="425"/>
    </location>
</feature>
<dbReference type="RefSeq" id="WP_125845306.1">
    <property type="nucleotide sequence ID" value="NZ_JACHXH010000006.1"/>
</dbReference>
<comment type="subcellular location">
    <subcellularLocation>
        <location evidence="1">Membrane</location>
        <topology evidence="1">Multi-pass membrane protein</topology>
    </subcellularLocation>
</comment>
<feature type="transmembrane region" description="Helical" evidence="5">
    <location>
        <begin position="271"/>
        <end position="295"/>
    </location>
</feature>
<evidence type="ECO:0000259" key="6">
    <source>
        <dbReference type="Pfam" id="PF04932"/>
    </source>
</evidence>
<reference evidence="8 9" key="1">
    <citation type="submission" date="2018-11" db="EMBL/GenBank/DDBJ databases">
        <authorList>
            <person name="Huo Y."/>
        </authorList>
    </citation>
    <scope>NUCLEOTIDE SEQUENCE [LARGE SCALE GENOMIC DNA]</scope>
    <source>
        <strain evidence="8 9">DSM 30132</strain>
    </source>
</reference>
<keyword evidence="3 5" id="KW-1133">Transmembrane helix</keyword>
<dbReference type="AlphaFoldDB" id="A0A3R9BQK9"/>
<dbReference type="InterPro" id="IPR051533">
    <property type="entry name" value="WaaL-like"/>
</dbReference>
<evidence type="ECO:0000313" key="10">
    <source>
        <dbReference type="Proteomes" id="UP000518315"/>
    </source>
</evidence>
<evidence type="ECO:0000256" key="5">
    <source>
        <dbReference type="SAM" id="Phobius"/>
    </source>
</evidence>
<gene>
    <name evidence="8" type="ORF">EFD55_12285</name>
    <name evidence="7" type="ORF">FHS26_002013</name>
</gene>
<evidence type="ECO:0000256" key="3">
    <source>
        <dbReference type="ARBA" id="ARBA00022989"/>
    </source>
</evidence>
<evidence type="ECO:0000256" key="4">
    <source>
        <dbReference type="ARBA" id="ARBA00023136"/>
    </source>
</evidence>
<name>A0A3R9BQK9_9HYPH</name>
<comment type="caution">
    <text evidence="8">The sequence shown here is derived from an EMBL/GenBank/DDBJ whole genome shotgun (WGS) entry which is preliminary data.</text>
</comment>
<feature type="transmembrane region" description="Helical" evidence="5">
    <location>
        <begin position="152"/>
        <end position="174"/>
    </location>
</feature>
<dbReference type="EMBL" id="JACHXH010000006">
    <property type="protein sequence ID" value="MBB3134283.1"/>
    <property type="molecule type" value="Genomic_DNA"/>
</dbReference>
<evidence type="ECO:0000313" key="8">
    <source>
        <dbReference type="EMBL" id="RSB79785.1"/>
    </source>
</evidence>
<keyword evidence="2 5" id="KW-0812">Transmembrane</keyword>
<organism evidence="8 9">
    <name type="scientific">Rhizobium pisi</name>
    <dbReference type="NCBI Taxonomy" id="574561"/>
    <lineage>
        <taxon>Bacteria</taxon>
        <taxon>Pseudomonadati</taxon>
        <taxon>Pseudomonadota</taxon>
        <taxon>Alphaproteobacteria</taxon>
        <taxon>Hyphomicrobiales</taxon>
        <taxon>Rhizobiaceae</taxon>
        <taxon>Rhizobium/Agrobacterium group</taxon>
        <taxon>Rhizobium</taxon>
    </lineage>
</organism>
<evidence type="ECO:0000313" key="7">
    <source>
        <dbReference type="EMBL" id="MBB3134283.1"/>
    </source>
</evidence>
<sequence>MSYSPSYVSDEGIRLRPLARSRPRRGIKKETFVRGLLTGMLYLTLLRTTGMWYGYPSNFIEDAPVDPFAQKLMLYSLIPLIGLYIWLEPNRFVSYFRRIPVLLIVVSAFSIISLGVSISFGASVRGIAAVAILTVAPLLYRFRYGSVATFQILINFGIFAAFANILYTVAFPRYAIMSGSYAGMIKGLFYHKNGLGQFCAVSFIAMLSVGIPKGRLRYSQLLRWAALLCTLLLIVVSKSSTAVVMVAIGISALIGSHMMQSVRNSLARSFFVFFFCLLLGVAASFAYLGVAQMIADAFGKDLTFSGRTNIWDQLLPLVYDRPIFGYGFAAFRQPEVMEQYVELTFDARSTHNTYLELALNIGVPGMIAWTVFVLQRLGGRLTATQRSGDLRDTHSKEVAIILLIVVGSMMEAGMMLAPVILWPYLVVSLPVSKPKNTGRSMRDLIADSRHATPQ</sequence>
<feature type="transmembrane region" description="Helical" evidence="5">
    <location>
        <begin position="242"/>
        <end position="259"/>
    </location>
</feature>
<feature type="transmembrane region" description="Helical" evidence="5">
    <location>
        <begin position="122"/>
        <end position="140"/>
    </location>
</feature>
<dbReference type="PANTHER" id="PTHR37422">
    <property type="entry name" value="TEICHURONIC ACID BIOSYNTHESIS PROTEIN TUAE"/>
    <property type="match status" value="1"/>
</dbReference>
<dbReference type="EMBL" id="RJJT01000007">
    <property type="protein sequence ID" value="RSB79785.1"/>
    <property type="molecule type" value="Genomic_DNA"/>
</dbReference>
<feature type="transmembrane region" description="Helical" evidence="5">
    <location>
        <begin position="67"/>
        <end position="87"/>
    </location>
</feature>
<keyword evidence="4 5" id="KW-0472">Membrane</keyword>
<dbReference type="OrthoDB" id="4391260at2"/>